<organism evidence="5 6">
    <name type="scientific">Methylobrevis pamukkalensis</name>
    <dbReference type="NCBI Taxonomy" id="1439726"/>
    <lineage>
        <taxon>Bacteria</taxon>
        <taxon>Pseudomonadati</taxon>
        <taxon>Pseudomonadota</taxon>
        <taxon>Alphaproteobacteria</taxon>
        <taxon>Hyphomicrobiales</taxon>
        <taxon>Pleomorphomonadaceae</taxon>
        <taxon>Methylobrevis</taxon>
    </lineage>
</organism>
<keyword evidence="6" id="KW-1185">Reference proteome</keyword>
<feature type="chain" id="PRO_5009129038" evidence="3">
    <location>
        <begin position="33"/>
        <end position="350"/>
    </location>
</feature>
<dbReference type="Pfam" id="PF09375">
    <property type="entry name" value="Peptidase_M75"/>
    <property type="match status" value="1"/>
</dbReference>
<dbReference type="EMBL" id="MCRJ01000012">
    <property type="protein sequence ID" value="ODN71881.1"/>
    <property type="molecule type" value="Genomic_DNA"/>
</dbReference>
<dbReference type="InterPro" id="IPR038352">
    <property type="entry name" value="Imelysin_sf"/>
</dbReference>
<dbReference type="Gene3D" id="1.20.1420.20">
    <property type="entry name" value="M75 peptidase, HXXE motif"/>
    <property type="match status" value="1"/>
</dbReference>
<evidence type="ECO:0000256" key="1">
    <source>
        <dbReference type="ARBA" id="ARBA00004196"/>
    </source>
</evidence>
<sequence length="350" mass="37258">MGACLGRFGQLVAATTMALSLAATLAMAPARAQEGATAASSAFGETDFAMMVRTTIERQIRPAFTIFSERAARLSISTSMLCAAPDAAALAAVREDFGTAVLAWSAVEFLRVGPMMDDHRLERLAFWPDPRGIGLRQVQAALASGDETAADPAALTQKSVAMQGLTALDYLLFGTAADDLAAPGAADYRCRYARAVAQNVSAMAEELENDWNRGEDGIAALFEQPGPDNPLFQTSKEAAGEIFQQVATGLEIVADHKLKTALGKSAATAKPKLAPFWRSGATLPTIRANLEGLSALVEASGALDRLGKSDRWLADAIRFEFRNAIDAARGSTRRSRMWCGTRRCAIWPAT</sequence>
<dbReference type="OrthoDB" id="5729110at2"/>
<dbReference type="RefSeq" id="WP_083255478.1">
    <property type="nucleotide sequence ID" value="NZ_MCRJ01000012.1"/>
</dbReference>
<dbReference type="CDD" id="cd14659">
    <property type="entry name" value="Imelysin-like_IPPA"/>
    <property type="match status" value="1"/>
</dbReference>
<dbReference type="Proteomes" id="UP000094622">
    <property type="component" value="Unassembled WGS sequence"/>
</dbReference>
<evidence type="ECO:0000256" key="2">
    <source>
        <dbReference type="ARBA" id="ARBA00022729"/>
    </source>
</evidence>
<evidence type="ECO:0000256" key="3">
    <source>
        <dbReference type="SAM" id="SignalP"/>
    </source>
</evidence>
<reference evidence="5 6" key="1">
    <citation type="submission" date="2016-07" db="EMBL/GenBank/DDBJ databases">
        <title>Draft Genome Sequence of Methylobrevis pamukkalensis PK2.</title>
        <authorList>
            <person name="Vasilenko O.V."/>
            <person name="Doronina N.V."/>
            <person name="Shmareva M.N."/>
            <person name="Tarlachkov S.V."/>
            <person name="Mustakhimov I."/>
            <person name="Trotsenko Y.A."/>
        </authorList>
    </citation>
    <scope>NUCLEOTIDE SEQUENCE [LARGE SCALE GENOMIC DNA]</scope>
    <source>
        <strain evidence="5 6">PK2</strain>
    </source>
</reference>
<proteinExistence type="predicted"/>
<keyword evidence="2 3" id="KW-0732">Signal</keyword>
<dbReference type="GO" id="GO:0030313">
    <property type="term" value="C:cell envelope"/>
    <property type="evidence" value="ECO:0007669"/>
    <property type="project" value="UniProtKB-SubCell"/>
</dbReference>
<evidence type="ECO:0000313" key="5">
    <source>
        <dbReference type="EMBL" id="ODN71881.1"/>
    </source>
</evidence>
<evidence type="ECO:0000313" key="6">
    <source>
        <dbReference type="Proteomes" id="UP000094622"/>
    </source>
</evidence>
<protein>
    <submittedName>
        <fullName evidence="5">Imelysin</fullName>
    </submittedName>
</protein>
<accession>A0A1E3H8Q6</accession>
<dbReference type="InterPro" id="IPR018976">
    <property type="entry name" value="Imelysin-like"/>
</dbReference>
<comment type="caution">
    <text evidence="5">The sequence shown here is derived from an EMBL/GenBank/DDBJ whole genome shotgun (WGS) entry which is preliminary data.</text>
</comment>
<feature type="signal peptide" evidence="3">
    <location>
        <begin position="1"/>
        <end position="32"/>
    </location>
</feature>
<name>A0A1E3H8Q6_9HYPH</name>
<comment type="subcellular location">
    <subcellularLocation>
        <location evidence="1">Cell envelope</location>
    </subcellularLocation>
</comment>
<dbReference type="InterPro" id="IPR034984">
    <property type="entry name" value="Imelysin-like_IPPA"/>
</dbReference>
<feature type="domain" description="Imelysin-like" evidence="4">
    <location>
        <begin position="61"/>
        <end position="330"/>
    </location>
</feature>
<evidence type="ECO:0000259" key="4">
    <source>
        <dbReference type="Pfam" id="PF09375"/>
    </source>
</evidence>
<gene>
    <name evidence="5" type="ORF">A6302_00813</name>
</gene>
<dbReference type="AlphaFoldDB" id="A0A1E3H8Q6"/>